<dbReference type="InterPro" id="IPR036397">
    <property type="entry name" value="RNaseH_sf"/>
</dbReference>
<reference evidence="2 3" key="1">
    <citation type="submission" date="2021-02" db="EMBL/GenBank/DDBJ databases">
        <title>Porcisia hertigi Genome sequencing and assembly.</title>
        <authorList>
            <person name="Almutairi H."/>
            <person name="Gatherer D."/>
        </authorList>
    </citation>
    <scope>NUCLEOTIDE SEQUENCE [LARGE SCALE GENOMIC DNA]</scope>
    <source>
        <strain evidence="2 3">C119</strain>
    </source>
</reference>
<keyword evidence="3" id="KW-1185">Reference proteome</keyword>
<dbReference type="PANTHER" id="PTHR15092:SF46">
    <property type="entry name" value="PUTATIVE-RELATED"/>
    <property type="match status" value="1"/>
</dbReference>
<dbReference type="GO" id="GO:0000175">
    <property type="term" value="F:3'-5'-RNA exonuclease activity"/>
    <property type="evidence" value="ECO:0007669"/>
    <property type="project" value="TreeGrafter"/>
</dbReference>
<proteinExistence type="inferred from homology"/>
<evidence type="ECO:0000256" key="1">
    <source>
        <dbReference type="ARBA" id="ARBA00008372"/>
    </source>
</evidence>
<comment type="similarity">
    <text evidence="1">Belongs to the CAF1 family.</text>
</comment>
<dbReference type="OrthoDB" id="414075at2759"/>
<dbReference type="Proteomes" id="UP000674318">
    <property type="component" value="Chromosome 35"/>
</dbReference>
<dbReference type="InterPro" id="IPR006941">
    <property type="entry name" value="RNase_CAF1"/>
</dbReference>
<dbReference type="Gene3D" id="3.30.420.10">
    <property type="entry name" value="Ribonuclease H-like superfamily/Ribonuclease H"/>
    <property type="match status" value="1"/>
</dbReference>
<dbReference type="KEGG" id="phet:94287357"/>
<dbReference type="InterPro" id="IPR012337">
    <property type="entry name" value="RNaseH-like_sf"/>
</dbReference>
<gene>
    <name evidence="2" type="ORF">JKF63_01232</name>
</gene>
<dbReference type="GO" id="GO:0003723">
    <property type="term" value="F:RNA binding"/>
    <property type="evidence" value="ECO:0007669"/>
    <property type="project" value="TreeGrafter"/>
</dbReference>
<name>A0A836L9R1_9TRYP</name>
<dbReference type="SUPFAM" id="SSF53098">
    <property type="entry name" value="Ribonuclease H-like"/>
    <property type="match status" value="1"/>
</dbReference>
<dbReference type="AlphaFoldDB" id="A0A836L9R1"/>
<dbReference type="PANTHER" id="PTHR15092">
    <property type="entry name" value="POLY A -SPECIFIC RIBONUCLEASE/TARGET OF EGR1, MEMBER 1"/>
    <property type="match status" value="1"/>
</dbReference>
<evidence type="ECO:0000313" key="2">
    <source>
        <dbReference type="EMBL" id="KAG5492653.1"/>
    </source>
</evidence>
<organism evidence="2 3">
    <name type="scientific">Porcisia hertigi</name>
    <dbReference type="NCBI Taxonomy" id="2761500"/>
    <lineage>
        <taxon>Eukaryota</taxon>
        <taxon>Discoba</taxon>
        <taxon>Euglenozoa</taxon>
        <taxon>Kinetoplastea</taxon>
        <taxon>Metakinetoplastina</taxon>
        <taxon>Trypanosomatida</taxon>
        <taxon>Trypanosomatidae</taxon>
        <taxon>Leishmaniinae</taxon>
        <taxon>Porcisia</taxon>
    </lineage>
</organism>
<dbReference type="Pfam" id="PF04857">
    <property type="entry name" value="CAF1"/>
    <property type="match status" value="1"/>
</dbReference>
<protein>
    <submittedName>
        <fullName evidence="2">Uncharacterized protein</fullName>
    </submittedName>
</protein>
<dbReference type="GeneID" id="94287357"/>
<dbReference type="EMBL" id="JAFJZO010000035">
    <property type="protein sequence ID" value="KAG5492653.1"/>
    <property type="molecule type" value="Genomic_DNA"/>
</dbReference>
<accession>A0A836L9R1</accession>
<comment type="caution">
    <text evidence="2">The sequence shown here is derived from an EMBL/GenBank/DDBJ whole genome shotgun (WGS) entry which is preliminary data.</text>
</comment>
<evidence type="ECO:0000313" key="3">
    <source>
        <dbReference type="Proteomes" id="UP000674318"/>
    </source>
</evidence>
<dbReference type="RefSeq" id="XP_067753437.1">
    <property type="nucleotide sequence ID" value="XM_067897280.1"/>
</dbReference>
<dbReference type="InterPro" id="IPR051181">
    <property type="entry name" value="CAF1_poly(A)_ribonucleases"/>
</dbReference>
<sequence length="237" mass="26112">MPPDLSSFKSVVRRHFPSLFDTRILSCAGPLQGLGTFTGRLSAVVDEMLKVSSIVSHVSFTFDSLVSGGCDATQHLIAHNAGFGALLPGKLFAYVKYALESANVSVKVYENRLAAYTRLISIDLQSCKDSALPAVTTCIFYMTNASGLRAGTIRVTLLAHGITYLVIYRRSGYIIQPVGAANEISNMMETVKRPMSLRAHMEVNLYRVYAMLRCVDRRGTATKRLYCLETTQIRGTR</sequence>